<name>A0A0F9F064_9ZZZZ</name>
<accession>A0A0F9F064</accession>
<dbReference type="AlphaFoldDB" id="A0A0F9F064"/>
<evidence type="ECO:0000313" key="1">
    <source>
        <dbReference type="EMBL" id="KKL79724.1"/>
    </source>
</evidence>
<sequence>MSFNKDESNLTLSPYHALGQIEATITGMVDNKAKIARIAGIIDAFNAARAADLARLEAGLRELGVDLHQEAA</sequence>
<gene>
    <name evidence="1" type="ORF">LCGC14_2011910</name>
</gene>
<proteinExistence type="predicted"/>
<dbReference type="EMBL" id="LAZR01023081">
    <property type="protein sequence ID" value="KKL79724.1"/>
    <property type="molecule type" value="Genomic_DNA"/>
</dbReference>
<organism evidence="1">
    <name type="scientific">marine sediment metagenome</name>
    <dbReference type="NCBI Taxonomy" id="412755"/>
    <lineage>
        <taxon>unclassified sequences</taxon>
        <taxon>metagenomes</taxon>
        <taxon>ecological metagenomes</taxon>
    </lineage>
</organism>
<comment type="caution">
    <text evidence="1">The sequence shown here is derived from an EMBL/GenBank/DDBJ whole genome shotgun (WGS) entry which is preliminary data.</text>
</comment>
<protein>
    <submittedName>
        <fullName evidence="1">Uncharacterized protein</fullName>
    </submittedName>
</protein>
<reference evidence="1" key="1">
    <citation type="journal article" date="2015" name="Nature">
        <title>Complex archaea that bridge the gap between prokaryotes and eukaryotes.</title>
        <authorList>
            <person name="Spang A."/>
            <person name="Saw J.H."/>
            <person name="Jorgensen S.L."/>
            <person name="Zaremba-Niedzwiedzka K."/>
            <person name="Martijn J."/>
            <person name="Lind A.E."/>
            <person name="van Eijk R."/>
            <person name="Schleper C."/>
            <person name="Guy L."/>
            <person name="Ettema T.J."/>
        </authorList>
    </citation>
    <scope>NUCLEOTIDE SEQUENCE</scope>
</reference>